<sequence length="222" mass="25727">MTMFFELNTGAKDPVVGLGTWQADARGIRGLVIAVVKKVATIVNPQAPPRLHQILLRLLQRPLHRQPPIPLLYPLQLPCPLRRHHHRRHQVRIDRRAEGDQGRGGIRAGCRPSIRRRRQRRDSRRSPFRYGFLFIFVFEKWGIGVRLAMGELCAETWFLLSAQKRNKNPTGDEEAPEMWKRRGNKDDLGRRGLRLGFGRRRCGRGLGVGDVEDEAPEMRRRR</sequence>
<keyword evidence="3" id="KW-1185">Reference proteome</keyword>
<feature type="region of interest" description="Disordered" evidence="1">
    <location>
        <begin position="88"/>
        <end position="121"/>
    </location>
</feature>
<dbReference type="AlphaFoldDB" id="A0A5P1F4W0"/>
<proteinExistence type="predicted"/>
<dbReference type="Gramene" id="ONK71490">
    <property type="protein sequence ID" value="ONK71490"/>
    <property type="gene ID" value="A4U43_C04F9190"/>
</dbReference>
<organism evidence="2 3">
    <name type="scientific">Asparagus officinalis</name>
    <name type="common">Garden asparagus</name>
    <dbReference type="NCBI Taxonomy" id="4686"/>
    <lineage>
        <taxon>Eukaryota</taxon>
        <taxon>Viridiplantae</taxon>
        <taxon>Streptophyta</taxon>
        <taxon>Embryophyta</taxon>
        <taxon>Tracheophyta</taxon>
        <taxon>Spermatophyta</taxon>
        <taxon>Magnoliopsida</taxon>
        <taxon>Liliopsida</taxon>
        <taxon>Asparagales</taxon>
        <taxon>Asparagaceae</taxon>
        <taxon>Asparagoideae</taxon>
        <taxon>Asparagus</taxon>
    </lineage>
</organism>
<accession>A0A5P1F4W0</accession>
<gene>
    <name evidence="2" type="ORF">A4U43_C04F9190</name>
</gene>
<protein>
    <recommendedName>
        <fullName evidence="4">NADP-dependent oxidoreductase domain-containing protein</fullName>
    </recommendedName>
</protein>
<evidence type="ECO:0000313" key="2">
    <source>
        <dbReference type="EMBL" id="ONK71490.1"/>
    </source>
</evidence>
<evidence type="ECO:0000256" key="1">
    <source>
        <dbReference type="SAM" id="MobiDB-lite"/>
    </source>
</evidence>
<dbReference type="EMBL" id="CM007384">
    <property type="protein sequence ID" value="ONK71490.1"/>
    <property type="molecule type" value="Genomic_DNA"/>
</dbReference>
<evidence type="ECO:0000313" key="3">
    <source>
        <dbReference type="Proteomes" id="UP000243459"/>
    </source>
</evidence>
<name>A0A5P1F4W0_ASPOF</name>
<reference evidence="3" key="1">
    <citation type="journal article" date="2017" name="Nat. Commun.">
        <title>The asparagus genome sheds light on the origin and evolution of a young Y chromosome.</title>
        <authorList>
            <person name="Harkess A."/>
            <person name="Zhou J."/>
            <person name="Xu C."/>
            <person name="Bowers J.E."/>
            <person name="Van der Hulst R."/>
            <person name="Ayyampalayam S."/>
            <person name="Mercati F."/>
            <person name="Riccardi P."/>
            <person name="McKain M.R."/>
            <person name="Kakrana A."/>
            <person name="Tang H."/>
            <person name="Ray J."/>
            <person name="Groenendijk J."/>
            <person name="Arikit S."/>
            <person name="Mathioni S.M."/>
            <person name="Nakano M."/>
            <person name="Shan H."/>
            <person name="Telgmann-Rauber A."/>
            <person name="Kanno A."/>
            <person name="Yue Z."/>
            <person name="Chen H."/>
            <person name="Li W."/>
            <person name="Chen Y."/>
            <person name="Xu X."/>
            <person name="Zhang Y."/>
            <person name="Luo S."/>
            <person name="Chen H."/>
            <person name="Gao J."/>
            <person name="Mao Z."/>
            <person name="Pires J.C."/>
            <person name="Luo M."/>
            <person name="Kudrna D."/>
            <person name="Wing R.A."/>
            <person name="Meyers B.C."/>
            <person name="Yi K."/>
            <person name="Kong H."/>
            <person name="Lavrijsen P."/>
            <person name="Sunseri F."/>
            <person name="Falavigna A."/>
            <person name="Ye Y."/>
            <person name="Leebens-Mack J.H."/>
            <person name="Chen G."/>
        </authorList>
    </citation>
    <scope>NUCLEOTIDE SEQUENCE [LARGE SCALE GENOMIC DNA]</scope>
    <source>
        <strain evidence="3">cv. DH0086</strain>
    </source>
</reference>
<dbReference type="Proteomes" id="UP000243459">
    <property type="component" value="Chromosome 4"/>
</dbReference>
<feature type="compositionally biased region" description="Basic and acidic residues" evidence="1">
    <location>
        <begin position="91"/>
        <end position="101"/>
    </location>
</feature>
<evidence type="ECO:0008006" key="4">
    <source>
        <dbReference type="Google" id="ProtNLM"/>
    </source>
</evidence>
<feature type="region of interest" description="Disordered" evidence="1">
    <location>
        <begin position="166"/>
        <end position="185"/>
    </location>
</feature>